<sequence>MKPHVIVKLRVIITIYIQRIVLLSTPEYAHFRTHAQPTAVYSPPVHFAAILGLRLCWNSVEFAAGVECCDRCLGYQHKCMQKSVHKPGPSKLFLQAARRVCTDLPSPPASASAGPRSPASRVPSPHSTAADPPGSTSTRFGCYPRPISKH</sequence>
<dbReference type="EMBL" id="KV417517">
    <property type="protein sequence ID" value="KZP26082.1"/>
    <property type="molecule type" value="Genomic_DNA"/>
</dbReference>
<protein>
    <submittedName>
        <fullName evidence="2">Uncharacterized protein</fullName>
    </submittedName>
</protein>
<evidence type="ECO:0000256" key="1">
    <source>
        <dbReference type="SAM" id="MobiDB-lite"/>
    </source>
</evidence>
<reference evidence="2 3" key="1">
    <citation type="journal article" date="2016" name="Mol. Biol. Evol.">
        <title>Comparative Genomics of Early-Diverging Mushroom-Forming Fungi Provides Insights into the Origins of Lignocellulose Decay Capabilities.</title>
        <authorList>
            <person name="Nagy L.G."/>
            <person name="Riley R."/>
            <person name="Tritt A."/>
            <person name="Adam C."/>
            <person name="Daum C."/>
            <person name="Floudas D."/>
            <person name="Sun H."/>
            <person name="Yadav J.S."/>
            <person name="Pangilinan J."/>
            <person name="Larsson K.H."/>
            <person name="Matsuura K."/>
            <person name="Barry K."/>
            <person name="Labutti K."/>
            <person name="Kuo R."/>
            <person name="Ohm R.A."/>
            <person name="Bhattacharya S.S."/>
            <person name="Shirouzu T."/>
            <person name="Yoshinaga Y."/>
            <person name="Martin F.M."/>
            <person name="Grigoriev I.V."/>
            <person name="Hibbett D.S."/>
        </authorList>
    </citation>
    <scope>NUCLEOTIDE SEQUENCE [LARGE SCALE GENOMIC DNA]</scope>
    <source>
        <strain evidence="2 3">CBS 109695</strain>
    </source>
</reference>
<organism evidence="2 3">
    <name type="scientific">Athelia psychrophila</name>
    <dbReference type="NCBI Taxonomy" id="1759441"/>
    <lineage>
        <taxon>Eukaryota</taxon>
        <taxon>Fungi</taxon>
        <taxon>Dikarya</taxon>
        <taxon>Basidiomycota</taxon>
        <taxon>Agaricomycotina</taxon>
        <taxon>Agaricomycetes</taxon>
        <taxon>Agaricomycetidae</taxon>
        <taxon>Atheliales</taxon>
        <taxon>Atheliaceae</taxon>
        <taxon>Athelia</taxon>
    </lineage>
</organism>
<evidence type="ECO:0000313" key="3">
    <source>
        <dbReference type="Proteomes" id="UP000076532"/>
    </source>
</evidence>
<dbReference type="Proteomes" id="UP000076532">
    <property type="component" value="Unassembled WGS sequence"/>
</dbReference>
<keyword evidence="3" id="KW-1185">Reference proteome</keyword>
<name>A0A166PGX7_9AGAM</name>
<proteinExistence type="predicted"/>
<accession>A0A166PGX7</accession>
<feature type="region of interest" description="Disordered" evidence="1">
    <location>
        <begin position="104"/>
        <end position="150"/>
    </location>
</feature>
<evidence type="ECO:0000313" key="2">
    <source>
        <dbReference type="EMBL" id="KZP26082.1"/>
    </source>
</evidence>
<feature type="compositionally biased region" description="Low complexity" evidence="1">
    <location>
        <begin position="109"/>
        <end position="127"/>
    </location>
</feature>
<dbReference type="AlphaFoldDB" id="A0A166PGX7"/>
<gene>
    <name evidence="2" type="ORF">FIBSPDRAFT_855387</name>
</gene>